<accession>A0A4Y2B822</accession>
<comment type="caution">
    <text evidence="1">The sequence shown here is derived from an EMBL/GenBank/DDBJ whole genome shotgun (WGS) entry which is preliminary data.</text>
</comment>
<protein>
    <submittedName>
        <fullName evidence="1">Uncharacterized protein</fullName>
    </submittedName>
</protein>
<gene>
    <name evidence="1" type="ORF">AVEN_117797_1</name>
</gene>
<evidence type="ECO:0000313" key="2">
    <source>
        <dbReference type="Proteomes" id="UP000499080"/>
    </source>
</evidence>
<name>A0A4Y2B822_ARAVE</name>
<reference evidence="1 2" key="1">
    <citation type="journal article" date="2019" name="Sci. Rep.">
        <title>Orb-weaving spider Araneus ventricosus genome elucidates the spidroin gene catalogue.</title>
        <authorList>
            <person name="Kono N."/>
            <person name="Nakamura H."/>
            <person name="Ohtoshi R."/>
            <person name="Moran D.A.P."/>
            <person name="Shinohara A."/>
            <person name="Yoshida Y."/>
            <person name="Fujiwara M."/>
            <person name="Mori M."/>
            <person name="Tomita M."/>
            <person name="Arakawa K."/>
        </authorList>
    </citation>
    <scope>NUCLEOTIDE SEQUENCE [LARGE SCALE GENOMIC DNA]</scope>
</reference>
<keyword evidence="2" id="KW-1185">Reference proteome</keyword>
<proteinExistence type="predicted"/>
<dbReference type="AlphaFoldDB" id="A0A4Y2B822"/>
<organism evidence="1 2">
    <name type="scientific">Araneus ventricosus</name>
    <name type="common">Orbweaver spider</name>
    <name type="synonym">Epeira ventricosa</name>
    <dbReference type="NCBI Taxonomy" id="182803"/>
    <lineage>
        <taxon>Eukaryota</taxon>
        <taxon>Metazoa</taxon>
        <taxon>Ecdysozoa</taxon>
        <taxon>Arthropoda</taxon>
        <taxon>Chelicerata</taxon>
        <taxon>Arachnida</taxon>
        <taxon>Araneae</taxon>
        <taxon>Araneomorphae</taxon>
        <taxon>Entelegynae</taxon>
        <taxon>Araneoidea</taxon>
        <taxon>Araneidae</taxon>
        <taxon>Araneus</taxon>
    </lineage>
</organism>
<evidence type="ECO:0000313" key="1">
    <source>
        <dbReference type="EMBL" id="GBL88213.1"/>
    </source>
</evidence>
<dbReference type="EMBL" id="BGPR01000058">
    <property type="protein sequence ID" value="GBL88213.1"/>
    <property type="molecule type" value="Genomic_DNA"/>
</dbReference>
<dbReference type="Proteomes" id="UP000499080">
    <property type="component" value="Unassembled WGS sequence"/>
</dbReference>
<sequence length="101" mass="11722">MLPTRSTRFAQHGLSDASHIFRVRTVRVAPDSLLLVYEVLKPNVDKYYRVVRKNAVLYRPWHHLKKMVKLKEPNATYRASLTPPGGEFCNARNVRPFCLTL</sequence>